<comment type="caution">
    <text evidence="2">The sequence shown here is derived from an EMBL/GenBank/DDBJ whole genome shotgun (WGS) entry which is preliminary data.</text>
</comment>
<accession>A0A9P8THT9</accession>
<reference evidence="2" key="2">
    <citation type="submission" date="2021-01" db="EMBL/GenBank/DDBJ databases">
        <authorList>
            <person name="Schikora-Tamarit M.A."/>
        </authorList>
    </citation>
    <scope>NUCLEOTIDE SEQUENCE</scope>
    <source>
        <strain evidence="2">CBS6341</strain>
    </source>
</reference>
<dbReference type="OrthoDB" id="10250441at2759"/>
<evidence type="ECO:0000313" key="2">
    <source>
        <dbReference type="EMBL" id="KAH3680118.1"/>
    </source>
</evidence>
<feature type="region of interest" description="Disordered" evidence="1">
    <location>
        <begin position="97"/>
        <end position="117"/>
    </location>
</feature>
<dbReference type="Gene3D" id="3.40.50.1820">
    <property type="entry name" value="alpha/beta hydrolase"/>
    <property type="match status" value="1"/>
</dbReference>
<protein>
    <submittedName>
        <fullName evidence="2">Uncharacterized protein</fullName>
    </submittedName>
</protein>
<reference evidence="2" key="1">
    <citation type="journal article" date="2021" name="Open Biol.">
        <title>Shared evolutionary footprints suggest mitochondrial oxidative damage underlies multiple complex I losses in fungi.</title>
        <authorList>
            <person name="Schikora-Tamarit M.A."/>
            <person name="Marcet-Houben M."/>
            <person name="Nosek J."/>
            <person name="Gabaldon T."/>
        </authorList>
    </citation>
    <scope>NUCLEOTIDE SEQUENCE</scope>
    <source>
        <strain evidence="2">CBS6341</strain>
    </source>
</reference>
<proteinExistence type="predicted"/>
<evidence type="ECO:0000256" key="1">
    <source>
        <dbReference type="SAM" id="MobiDB-lite"/>
    </source>
</evidence>
<dbReference type="SUPFAM" id="SSF53474">
    <property type="entry name" value="alpha/beta-Hydrolases"/>
    <property type="match status" value="1"/>
</dbReference>
<dbReference type="PANTHER" id="PTHR11440">
    <property type="entry name" value="LECITHIN-CHOLESTEROL ACYLTRANSFERASE-RELATED"/>
    <property type="match status" value="1"/>
</dbReference>
<dbReference type="Pfam" id="PF02450">
    <property type="entry name" value="LCAT"/>
    <property type="match status" value="1"/>
</dbReference>
<dbReference type="GO" id="GO:0006629">
    <property type="term" value="P:lipid metabolic process"/>
    <property type="evidence" value="ECO:0007669"/>
    <property type="project" value="InterPro"/>
</dbReference>
<dbReference type="GO" id="GO:0008374">
    <property type="term" value="F:O-acyltransferase activity"/>
    <property type="evidence" value="ECO:0007669"/>
    <property type="project" value="InterPro"/>
</dbReference>
<name>A0A9P8THT9_9ASCO</name>
<keyword evidence="3" id="KW-1185">Reference proteome</keyword>
<dbReference type="InterPro" id="IPR003386">
    <property type="entry name" value="LACT/PDAT_acylTrfase"/>
</dbReference>
<sequence>MKIQKVSPIDTALARSLQGIQFFNATEENTSSTDLVSATSSDSGNDQISDYIEFNDNASSFKDSSSSQLNHSTATSIIGGASLISKEDASLKDFLEENEDRKERSQNEEGQTIHQNISTNYTKKIKGRTNELLKYKFKSDHRIFSFSLPFGGNPLAHLPSINFKSGISMVNSPSNKEDFNRQEDNLTKEEIKNKLKRQETISTVDEARLYSNSKGIDSSRLRAVKRALKPNITLPSILDDKKKQETIWETIDEEIVILGGYRGSILRDASTHRRVWIPIRAGFNIRKINLLIGPTDNDENQAERDIYSDDMMTHLGPVDISRRLKAKLQSNGKSKVHTYGYDWRLSPEKNSSKLYEFLNLLECNQYGSKRKGAIVIAHSMGGLIAHHVMQRDSSLFKGIIYAGVPSECPNILGPIRFGDAVLFSNKILTPEVNFFMRSSFSFLPRDGRCFVDKNTGERYDLDYFDADTWVEHELSPLVSKSRLTPENHDSNYAREEARSPSQSIFGFDRDMKISLSVGSLTKQQPEEFETSFEDSYDYLKRTLKRSKKFLDDLDFNPSKDYPPLVIVYGDQVPTVRGCRVSGVEGIKNGQYSDFFYGPGDGVVNHKWLMPERRGFPVEAKISSDAGHISLLTDMNAMSQALETIILAR</sequence>
<organism evidence="2 3">
    <name type="scientific">Wickerhamomyces mucosus</name>
    <dbReference type="NCBI Taxonomy" id="1378264"/>
    <lineage>
        <taxon>Eukaryota</taxon>
        <taxon>Fungi</taxon>
        <taxon>Dikarya</taxon>
        <taxon>Ascomycota</taxon>
        <taxon>Saccharomycotina</taxon>
        <taxon>Saccharomycetes</taxon>
        <taxon>Phaffomycetales</taxon>
        <taxon>Wickerhamomycetaceae</taxon>
        <taxon>Wickerhamomyces</taxon>
    </lineage>
</organism>
<feature type="compositionally biased region" description="Polar residues" evidence="1">
    <location>
        <begin position="108"/>
        <end position="117"/>
    </location>
</feature>
<evidence type="ECO:0000313" key="3">
    <source>
        <dbReference type="Proteomes" id="UP000769528"/>
    </source>
</evidence>
<dbReference type="Proteomes" id="UP000769528">
    <property type="component" value="Unassembled WGS sequence"/>
</dbReference>
<dbReference type="EMBL" id="JAEUBF010000159">
    <property type="protein sequence ID" value="KAH3680118.1"/>
    <property type="molecule type" value="Genomic_DNA"/>
</dbReference>
<gene>
    <name evidence="2" type="ORF">WICMUC_000519</name>
</gene>
<dbReference type="AlphaFoldDB" id="A0A9P8THT9"/>
<feature type="compositionally biased region" description="Basic and acidic residues" evidence="1">
    <location>
        <begin position="97"/>
        <end position="107"/>
    </location>
</feature>
<dbReference type="InterPro" id="IPR029058">
    <property type="entry name" value="AB_hydrolase_fold"/>
</dbReference>